<comment type="similarity">
    <text evidence="2">Belongs to the mitochondrion-specific ribosomal protein mS33 family.</text>
</comment>
<dbReference type="PANTHER" id="PTHR13362">
    <property type="entry name" value="MITOCHONDRIAL RIBOSOMAL PROTEIN S33"/>
    <property type="match status" value="1"/>
</dbReference>
<comment type="subcellular location">
    <subcellularLocation>
        <location evidence="1">Mitochondrion</location>
    </subcellularLocation>
</comment>
<reference evidence="7 8" key="1">
    <citation type="journal article" date="2013" name="PLoS Genet.">
        <title>The genome and development-dependent transcriptomes of Pyronema confluens: a window into fungal evolution.</title>
        <authorList>
            <person name="Traeger S."/>
            <person name="Altegoer F."/>
            <person name="Freitag M."/>
            <person name="Gabaldon T."/>
            <person name="Kempken F."/>
            <person name="Kumar A."/>
            <person name="Marcet-Houben M."/>
            <person name="Poggeler S."/>
            <person name="Stajich J.E."/>
            <person name="Nowrousian M."/>
        </authorList>
    </citation>
    <scope>NUCLEOTIDE SEQUENCE [LARGE SCALE GENOMIC DNA]</scope>
    <source>
        <strain evidence="8">CBS 100304</strain>
        <tissue evidence="7">Vegetative mycelium</tissue>
    </source>
</reference>
<evidence type="ECO:0000256" key="1">
    <source>
        <dbReference type="ARBA" id="ARBA00004173"/>
    </source>
</evidence>
<keyword evidence="3 7" id="KW-0689">Ribosomal protein</keyword>
<gene>
    <name evidence="7" type="ORF">PCON_01259</name>
</gene>
<dbReference type="eggNOG" id="KOG4844">
    <property type="taxonomic scope" value="Eukaryota"/>
</dbReference>
<dbReference type="EMBL" id="HF935194">
    <property type="protein sequence ID" value="CCX04239.1"/>
    <property type="molecule type" value="Genomic_DNA"/>
</dbReference>
<dbReference type="Proteomes" id="UP000018144">
    <property type="component" value="Unassembled WGS sequence"/>
</dbReference>
<keyword evidence="5" id="KW-0687">Ribonucleoprotein</keyword>
<keyword evidence="8" id="KW-1185">Reference proteome</keyword>
<protein>
    <recommendedName>
        <fullName evidence="6">Small ribosomal subunit protein mS33</fullName>
    </recommendedName>
</protein>
<evidence type="ECO:0000256" key="4">
    <source>
        <dbReference type="ARBA" id="ARBA00023128"/>
    </source>
</evidence>
<keyword evidence="4" id="KW-0496">Mitochondrion</keyword>
<dbReference type="InterPro" id="IPR013219">
    <property type="entry name" value="Ribosomal_mS33"/>
</dbReference>
<dbReference type="PANTHER" id="PTHR13362:SF2">
    <property type="entry name" value="SMALL RIBOSOMAL SUBUNIT PROTEIN MS33"/>
    <property type="match status" value="1"/>
</dbReference>
<evidence type="ECO:0000256" key="5">
    <source>
        <dbReference type="ARBA" id="ARBA00023274"/>
    </source>
</evidence>
<evidence type="ECO:0000256" key="6">
    <source>
        <dbReference type="ARBA" id="ARBA00035132"/>
    </source>
</evidence>
<sequence length="164" mass="18736">MASVARSRLLELKKVTASIFGTTFNPTGARTGNKILRQRLKGEALKDYYLPKLVSIKMLRKQWPDMDFVDEDEEMRLENVERAKSRGKGAPKKLRNEVTPPYLLSTVETTMAYQYLISRVADPIFAVFIGGSAAVLRIKREEQEAGRDMTQVVEIFKRRVGSYF</sequence>
<dbReference type="Pfam" id="PF08293">
    <property type="entry name" value="MRP-S33"/>
    <property type="match status" value="1"/>
</dbReference>
<dbReference type="STRING" id="1076935.U4KXH2"/>
<dbReference type="GO" id="GO:0005840">
    <property type="term" value="C:ribosome"/>
    <property type="evidence" value="ECO:0007669"/>
    <property type="project" value="UniProtKB-KW"/>
</dbReference>
<dbReference type="AlphaFoldDB" id="U4KXH2"/>
<dbReference type="GO" id="GO:0009306">
    <property type="term" value="P:protein secretion"/>
    <property type="evidence" value="ECO:0007669"/>
    <property type="project" value="InterPro"/>
</dbReference>
<dbReference type="Pfam" id="PF11654">
    <property type="entry name" value="NCE101"/>
    <property type="match status" value="1"/>
</dbReference>
<evidence type="ECO:0000313" key="7">
    <source>
        <dbReference type="EMBL" id="CCX04239.1"/>
    </source>
</evidence>
<organism evidence="7 8">
    <name type="scientific">Pyronema omphalodes (strain CBS 100304)</name>
    <name type="common">Pyronema confluens</name>
    <dbReference type="NCBI Taxonomy" id="1076935"/>
    <lineage>
        <taxon>Eukaryota</taxon>
        <taxon>Fungi</taxon>
        <taxon>Dikarya</taxon>
        <taxon>Ascomycota</taxon>
        <taxon>Pezizomycotina</taxon>
        <taxon>Pezizomycetes</taxon>
        <taxon>Pezizales</taxon>
        <taxon>Pyronemataceae</taxon>
        <taxon>Pyronema</taxon>
    </lineage>
</organism>
<accession>U4KXH2</accession>
<evidence type="ECO:0000313" key="8">
    <source>
        <dbReference type="Proteomes" id="UP000018144"/>
    </source>
</evidence>
<name>U4KXH2_PYROM</name>
<evidence type="ECO:0000256" key="3">
    <source>
        <dbReference type="ARBA" id="ARBA00022980"/>
    </source>
</evidence>
<dbReference type="GO" id="GO:1990904">
    <property type="term" value="C:ribonucleoprotein complex"/>
    <property type="evidence" value="ECO:0007669"/>
    <property type="project" value="UniProtKB-KW"/>
</dbReference>
<dbReference type="OrthoDB" id="2257454at2759"/>
<dbReference type="InterPro" id="IPR024242">
    <property type="entry name" value="NCE101"/>
</dbReference>
<evidence type="ECO:0000256" key="2">
    <source>
        <dbReference type="ARBA" id="ARBA00008970"/>
    </source>
</evidence>
<proteinExistence type="inferred from homology"/>
<dbReference type="GO" id="GO:0005739">
    <property type="term" value="C:mitochondrion"/>
    <property type="evidence" value="ECO:0007669"/>
    <property type="project" value="UniProtKB-SubCell"/>
</dbReference>